<name>A0A8S5N6W7_9CAUD</name>
<evidence type="ECO:0000313" key="1">
    <source>
        <dbReference type="EMBL" id="DAD89859.1"/>
    </source>
</evidence>
<organism evidence="1">
    <name type="scientific">Myoviridae sp. ctsip2</name>
    <dbReference type="NCBI Taxonomy" id="2826705"/>
    <lineage>
        <taxon>Viruses</taxon>
        <taxon>Duplodnaviria</taxon>
        <taxon>Heunggongvirae</taxon>
        <taxon>Uroviricota</taxon>
        <taxon>Caudoviricetes</taxon>
    </lineage>
</organism>
<protein>
    <submittedName>
        <fullName evidence="1">RALGDS, RAS, PHOSPHOAMINOPHOSPHONIC ACID-GUANYLATE ESTER (RALGDS-RAS), RAL, EFFECTOR INTERACTION</fullName>
    </submittedName>
</protein>
<accession>A0A8S5N6W7</accession>
<sequence length="115" mass="13653">MTQHALERALERYNINLSKRDEYAIIEQIRNNAHTPLNLPTTGNNRKFAYVVYKNIPLKVLYERANKGGVKQIITVYPFDAEEYNKVMQLQFDSKIDLAIQFLKKNKYIVYKRKK</sequence>
<reference evidence="1" key="1">
    <citation type="journal article" date="2021" name="Proc. Natl. Acad. Sci. U.S.A.">
        <title>A Catalog of Tens of Thousands of Viruses from Human Metagenomes Reveals Hidden Associations with Chronic Diseases.</title>
        <authorList>
            <person name="Tisza M.J."/>
            <person name="Buck C.B."/>
        </authorList>
    </citation>
    <scope>NUCLEOTIDE SEQUENCE</scope>
    <source>
        <strain evidence="1">Ctsip2</strain>
    </source>
</reference>
<dbReference type="EMBL" id="BK015070">
    <property type="protein sequence ID" value="DAD89859.1"/>
    <property type="molecule type" value="Genomic_DNA"/>
</dbReference>
<proteinExistence type="predicted"/>